<feature type="domain" description="SecA family profile" evidence="11">
    <location>
        <begin position="31"/>
        <end position="621"/>
    </location>
</feature>
<evidence type="ECO:0000259" key="10">
    <source>
        <dbReference type="PROSITE" id="PS51194"/>
    </source>
</evidence>
<dbReference type="AlphaFoldDB" id="A0A0F9X758"/>
<dbReference type="GO" id="GO:0006605">
    <property type="term" value="P:protein targeting"/>
    <property type="evidence" value="ECO:0007669"/>
    <property type="project" value="InterPro"/>
</dbReference>
<keyword evidence="2" id="KW-0963">Cytoplasm</keyword>
<protein>
    <submittedName>
        <fullName evidence="12">Uncharacterized protein</fullName>
    </submittedName>
</protein>
<dbReference type="InterPro" id="IPR000185">
    <property type="entry name" value="SecA"/>
</dbReference>
<dbReference type="InterPro" id="IPR044722">
    <property type="entry name" value="SecA_SF2_C"/>
</dbReference>
<dbReference type="PANTHER" id="PTHR30612:SF0">
    <property type="entry name" value="CHLOROPLAST PROTEIN-TRANSPORTING ATPASE"/>
    <property type="match status" value="1"/>
</dbReference>
<dbReference type="GO" id="GO:0043952">
    <property type="term" value="P:protein transport by the Sec complex"/>
    <property type="evidence" value="ECO:0007669"/>
    <property type="project" value="TreeGrafter"/>
</dbReference>
<dbReference type="Pfam" id="PF01043">
    <property type="entry name" value="SecA_PP_bind"/>
    <property type="match status" value="1"/>
</dbReference>
<dbReference type="InterPro" id="IPR027417">
    <property type="entry name" value="P-loop_NTPase"/>
</dbReference>
<comment type="caution">
    <text evidence="12">The sequence shown here is derived from an EMBL/GenBank/DDBJ whole genome shotgun (WGS) entry which is preliminary data.</text>
</comment>
<reference evidence="12" key="1">
    <citation type="journal article" date="2015" name="Nature">
        <title>Complex archaea that bridge the gap between prokaryotes and eukaryotes.</title>
        <authorList>
            <person name="Spang A."/>
            <person name="Saw J.H."/>
            <person name="Jorgensen S.L."/>
            <person name="Zaremba-Niedzwiedzka K."/>
            <person name="Martijn J."/>
            <person name="Lind A.E."/>
            <person name="van Eijk R."/>
            <person name="Schleper C."/>
            <person name="Guy L."/>
            <person name="Ettema T.J."/>
        </authorList>
    </citation>
    <scope>NUCLEOTIDE SEQUENCE</scope>
</reference>
<accession>A0A0F9X758</accession>
<dbReference type="GO" id="GO:0017038">
    <property type="term" value="P:protein import"/>
    <property type="evidence" value="ECO:0007669"/>
    <property type="project" value="InterPro"/>
</dbReference>
<keyword evidence="4" id="KW-0067">ATP-binding</keyword>
<name>A0A0F9X758_9ZZZZ</name>
<sequence length="664" mass="74748">MSDRMILRPGLLGGFYPERSDERLSTPDRIMAAAYGRLQQMFARRPVSKRLFLMRVKRAGRKLQTLSSEELTAKRIALTQDLQLNGLQRANTAEAFALVREASGRVLGMRHFDVQLVGGLVMLQGQIAEMATGEGKTLTATLTAAVMAMSGVPVHLVTVNDFLASRDAGWMGPLFEFLGLRVGVILEDMEVDDRRAAYACDITYCTNKQLTFDYLKDRLILEAETRPLHMALEGLLHQRSHREQVMMRGLCFAIVDEADSVLVDEARTPLIIAQKGDTSEMETIYTQAINTARSMQTPRDFTLFERDFRIEFTDLGKAQLRRSTQQLGGVWATATHREELGRQALSALWLYKRDKHYLVQDNSIQIVDEYTGRIMADRSWERGLHQMIEVKEGVDISMRQETLIRISYQKFFRRYIRLSGMTGTAQEVAGELSAVYRLRTRRVPTNKRSKRWDKGEFCYATTDHKWQAVLREVVRRHKKGRPILIGTQSVDASEHLSALLTANGLQHRVLNARQNEAESEIIAEAGQSGRITVATNMAGRGTDIALDDAARAAGGLHVIATGRHDAARIDRQLYGRAARQGDPGSHVTFVSLEDDLMRVFYGRKLRPLIAMTAWGRGWVPGFLARPSVNLAQWASEKRNSGIRKSLHKADDSLDELLAFSGRGE</sequence>
<dbReference type="GO" id="GO:0005829">
    <property type="term" value="C:cytosol"/>
    <property type="evidence" value="ECO:0007669"/>
    <property type="project" value="TreeGrafter"/>
</dbReference>
<dbReference type="InterPro" id="IPR011130">
    <property type="entry name" value="SecA_preprotein_X-link_dom"/>
</dbReference>
<dbReference type="SMART" id="SM00958">
    <property type="entry name" value="SecA_PP_bind"/>
    <property type="match status" value="1"/>
</dbReference>
<evidence type="ECO:0000256" key="3">
    <source>
        <dbReference type="ARBA" id="ARBA00022741"/>
    </source>
</evidence>
<evidence type="ECO:0000259" key="11">
    <source>
        <dbReference type="PROSITE" id="PS51196"/>
    </source>
</evidence>
<evidence type="ECO:0000256" key="8">
    <source>
        <dbReference type="ARBA" id="ARBA00023136"/>
    </source>
</evidence>
<keyword evidence="3" id="KW-0547">Nucleotide-binding</keyword>
<evidence type="ECO:0000256" key="5">
    <source>
        <dbReference type="ARBA" id="ARBA00022927"/>
    </source>
</evidence>
<dbReference type="EMBL" id="LAZR01000075">
    <property type="protein sequence ID" value="KKN94776.1"/>
    <property type="molecule type" value="Genomic_DNA"/>
</dbReference>
<evidence type="ECO:0000256" key="7">
    <source>
        <dbReference type="ARBA" id="ARBA00023010"/>
    </source>
</evidence>
<keyword evidence="1" id="KW-0813">Transport</keyword>
<feature type="domain" description="Helicase ATP-binding" evidence="9">
    <location>
        <begin position="117"/>
        <end position="354"/>
    </location>
</feature>
<dbReference type="InterPro" id="IPR014018">
    <property type="entry name" value="SecA_motor_DEAD"/>
</dbReference>
<dbReference type="InterPro" id="IPR011115">
    <property type="entry name" value="SecA_DEAD"/>
</dbReference>
<dbReference type="PROSITE" id="PS51196">
    <property type="entry name" value="SECA_MOTOR_DEAD"/>
    <property type="match status" value="1"/>
</dbReference>
<dbReference type="GO" id="GO:0031522">
    <property type="term" value="C:cell envelope Sec protein transport complex"/>
    <property type="evidence" value="ECO:0007669"/>
    <property type="project" value="TreeGrafter"/>
</dbReference>
<gene>
    <name evidence="12" type="ORF">LCGC14_0183520</name>
</gene>
<feature type="domain" description="Helicase C-terminal" evidence="10">
    <location>
        <begin position="469"/>
        <end position="627"/>
    </location>
</feature>
<dbReference type="SUPFAM" id="SSF52540">
    <property type="entry name" value="P-loop containing nucleoside triphosphate hydrolases"/>
    <property type="match status" value="2"/>
</dbReference>
<dbReference type="CDD" id="cd17928">
    <property type="entry name" value="DEXDc_SecA"/>
    <property type="match status" value="1"/>
</dbReference>
<evidence type="ECO:0000313" key="12">
    <source>
        <dbReference type="EMBL" id="KKN94776.1"/>
    </source>
</evidence>
<dbReference type="PROSITE" id="PS51192">
    <property type="entry name" value="HELICASE_ATP_BIND_1"/>
    <property type="match status" value="1"/>
</dbReference>
<keyword evidence="7" id="KW-0811">Translocation</keyword>
<dbReference type="Gene3D" id="3.40.50.300">
    <property type="entry name" value="P-loop containing nucleotide triphosphate hydrolases"/>
    <property type="match status" value="2"/>
</dbReference>
<evidence type="ECO:0000256" key="1">
    <source>
        <dbReference type="ARBA" id="ARBA00022448"/>
    </source>
</evidence>
<evidence type="ECO:0000256" key="2">
    <source>
        <dbReference type="ARBA" id="ARBA00022490"/>
    </source>
</evidence>
<dbReference type="SMART" id="SM00957">
    <property type="entry name" value="SecA_DEAD"/>
    <property type="match status" value="1"/>
</dbReference>
<dbReference type="CDD" id="cd18803">
    <property type="entry name" value="SF2_C_secA"/>
    <property type="match status" value="1"/>
</dbReference>
<dbReference type="InterPro" id="IPR036670">
    <property type="entry name" value="SecA_X-link_sf"/>
</dbReference>
<dbReference type="PRINTS" id="PR00906">
    <property type="entry name" value="SECA"/>
</dbReference>
<dbReference type="SUPFAM" id="SSF81767">
    <property type="entry name" value="Pre-protein crosslinking domain of SecA"/>
    <property type="match status" value="1"/>
</dbReference>
<proteinExistence type="inferred from homology"/>
<dbReference type="Pfam" id="PF21090">
    <property type="entry name" value="P-loop_SecA"/>
    <property type="match status" value="2"/>
</dbReference>
<evidence type="ECO:0000259" key="9">
    <source>
        <dbReference type="PROSITE" id="PS51192"/>
    </source>
</evidence>
<dbReference type="HAMAP" id="MF_01382">
    <property type="entry name" value="SecA"/>
    <property type="match status" value="1"/>
</dbReference>
<dbReference type="GO" id="GO:0006886">
    <property type="term" value="P:intracellular protein transport"/>
    <property type="evidence" value="ECO:0007669"/>
    <property type="project" value="InterPro"/>
</dbReference>
<keyword evidence="5" id="KW-0653">Protein transport</keyword>
<keyword evidence="6" id="KW-1278">Translocase</keyword>
<dbReference type="Gene3D" id="3.90.1440.10">
    <property type="entry name" value="SecA, preprotein cross-linking domain"/>
    <property type="match status" value="1"/>
</dbReference>
<dbReference type="Pfam" id="PF07517">
    <property type="entry name" value="SecA_DEAD"/>
    <property type="match status" value="1"/>
</dbReference>
<dbReference type="PANTHER" id="PTHR30612">
    <property type="entry name" value="SECA INNER MEMBRANE COMPONENT OF SEC PROTEIN SECRETION SYSTEM"/>
    <property type="match status" value="1"/>
</dbReference>
<dbReference type="InterPro" id="IPR014001">
    <property type="entry name" value="Helicase_ATP-bd"/>
</dbReference>
<keyword evidence="8" id="KW-0472">Membrane</keyword>
<dbReference type="InterPro" id="IPR020937">
    <property type="entry name" value="SecA_CS"/>
</dbReference>
<dbReference type="PROSITE" id="PS51194">
    <property type="entry name" value="HELICASE_CTER"/>
    <property type="match status" value="1"/>
</dbReference>
<dbReference type="GO" id="GO:0005886">
    <property type="term" value="C:plasma membrane"/>
    <property type="evidence" value="ECO:0007669"/>
    <property type="project" value="TreeGrafter"/>
</dbReference>
<evidence type="ECO:0000256" key="4">
    <source>
        <dbReference type="ARBA" id="ARBA00022840"/>
    </source>
</evidence>
<dbReference type="InterPro" id="IPR001650">
    <property type="entry name" value="Helicase_C-like"/>
</dbReference>
<evidence type="ECO:0000256" key="6">
    <source>
        <dbReference type="ARBA" id="ARBA00022967"/>
    </source>
</evidence>
<dbReference type="FunFam" id="3.40.50.300:FF:000429">
    <property type="entry name" value="Preprotein translocase subunit SecA"/>
    <property type="match status" value="1"/>
</dbReference>
<dbReference type="GO" id="GO:0005524">
    <property type="term" value="F:ATP binding"/>
    <property type="evidence" value="ECO:0007669"/>
    <property type="project" value="UniProtKB-KW"/>
</dbReference>
<organism evidence="12">
    <name type="scientific">marine sediment metagenome</name>
    <dbReference type="NCBI Taxonomy" id="412755"/>
    <lineage>
        <taxon>unclassified sequences</taxon>
        <taxon>metagenomes</taxon>
        <taxon>ecological metagenomes</taxon>
    </lineage>
</organism>
<dbReference type="PROSITE" id="PS01312">
    <property type="entry name" value="SECA"/>
    <property type="match status" value="1"/>
</dbReference>